<dbReference type="GO" id="GO:0046872">
    <property type="term" value="F:metal ion binding"/>
    <property type="evidence" value="ECO:0007669"/>
    <property type="project" value="UniProtKB-KW"/>
</dbReference>
<dbReference type="Pfam" id="PF01750">
    <property type="entry name" value="HycI"/>
    <property type="match status" value="1"/>
</dbReference>
<keyword evidence="3 7" id="KW-0645">Protease</keyword>
<evidence type="ECO:0000256" key="2">
    <source>
        <dbReference type="ARBA" id="ARBA00022596"/>
    </source>
</evidence>
<keyword evidence="4" id="KW-0479">Metal-binding</keyword>
<dbReference type="PANTHER" id="PTHR30302:SF1">
    <property type="entry name" value="HYDROGENASE 2 MATURATION PROTEASE"/>
    <property type="match status" value="1"/>
</dbReference>
<dbReference type="InterPro" id="IPR023430">
    <property type="entry name" value="Pept_HybD-like_dom_sf"/>
</dbReference>
<dbReference type="GO" id="GO:0008047">
    <property type="term" value="F:enzyme activator activity"/>
    <property type="evidence" value="ECO:0007669"/>
    <property type="project" value="InterPro"/>
</dbReference>
<evidence type="ECO:0000256" key="5">
    <source>
        <dbReference type="ARBA" id="ARBA00022750"/>
    </source>
</evidence>
<evidence type="ECO:0000256" key="6">
    <source>
        <dbReference type="ARBA" id="ARBA00022801"/>
    </source>
</evidence>
<dbReference type="OrthoDB" id="9792731at2"/>
<dbReference type="SUPFAM" id="SSF53163">
    <property type="entry name" value="HybD-like"/>
    <property type="match status" value="1"/>
</dbReference>
<keyword evidence="5" id="KW-0064">Aspartyl protease</keyword>
<keyword evidence="6" id="KW-0378">Hydrolase</keyword>
<evidence type="ECO:0000256" key="4">
    <source>
        <dbReference type="ARBA" id="ARBA00022723"/>
    </source>
</evidence>
<dbReference type="PRINTS" id="PR00446">
    <property type="entry name" value="HYDRGNUPTAKE"/>
</dbReference>
<sequence length="158" mass="17691">MKICVLGIGNPLLGDDGFGVEVVKRLKEEIGEPPDVEIIDGGSLGIYLLPYLEDKTHLIVVDVVNFGGKPGEIIKLKLDEIPAFIGLKMSEHQITFHEVIALMNLLGFKPIESFLIGVQLKENKWGGEMSDEVRKSINNVVQEVKKQIEIWRRGWNLT</sequence>
<dbReference type="NCBIfam" id="TIGR00072">
    <property type="entry name" value="hydrog_prot"/>
    <property type="match status" value="1"/>
</dbReference>
<evidence type="ECO:0000313" key="8">
    <source>
        <dbReference type="Proteomes" id="UP000243065"/>
    </source>
</evidence>
<organism evidence="7 8">
    <name type="scientific">Kryptobacter tengchongensis</name>
    <dbReference type="NCBI Taxonomy" id="1643429"/>
    <lineage>
        <taxon>Bacteria</taxon>
        <taxon>Pseudomonadati</taxon>
        <taxon>Candidatus Kryptoniota</taxon>
        <taxon>Candidatus Kryptobacter</taxon>
    </lineage>
</organism>
<dbReference type="GO" id="GO:0016485">
    <property type="term" value="P:protein processing"/>
    <property type="evidence" value="ECO:0007669"/>
    <property type="project" value="TreeGrafter"/>
</dbReference>
<dbReference type="AlphaFoldDB" id="A0A656DEW1"/>
<dbReference type="GO" id="GO:0004190">
    <property type="term" value="F:aspartic-type endopeptidase activity"/>
    <property type="evidence" value="ECO:0007669"/>
    <property type="project" value="UniProtKB-KW"/>
</dbReference>
<evidence type="ECO:0000256" key="3">
    <source>
        <dbReference type="ARBA" id="ARBA00022670"/>
    </source>
</evidence>
<gene>
    <name evidence="7" type="ORF">JGI24_01101</name>
</gene>
<dbReference type="PANTHER" id="PTHR30302">
    <property type="entry name" value="HYDROGENASE 1 MATURATION PROTEASE"/>
    <property type="match status" value="1"/>
</dbReference>
<dbReference type="EMBL" id="CZVU01000047">
    <property type="protein sequence ID" value="CUT02295.1"/>
    <property type="molecule type" value="Genomic_DNA"/>
</dbReference>
<dbReference type="InterPro" id="IPR000671">
    <property type="entry name" value="Peptidase_A31"/>
</dbReference>
<reference evidence="7 8" key="1">
    <citation type="submission" date="2015-11" db="EMBL/GenBank/DDBJ databases">
        <authorList>
            <person name="Varghese N."/>
        </authorList>
    </citation>
    <scope>NUCLEOTIDE SEQUENCE [LARGE SCALE GENOMIC DNA]</scope>
    <source>
        <strain evidence="7 8">JGI-24</strain>
    </source>
</reference>
<evidence type="ECO:0000313" key="7">
    <source>
        <dbReference type="EMBL" id="CUT02295.1"/>
    </source>
</evidence>
<dbReference type="RefSeq" id="WP_072150486.1">
    <property type="nucleotide sequence ID" value="NZ_CZVU01000047.1"/>
</dbReference>
<name>A0A656DEW1_KRYT1</name>
<dbReference type="FunFam" id="3.40.50.1450:FF:000002">
    <property type="entry name" value="Hydrogenase 1 maturation protease"/>
    <property type="match status" value="1"/>
</dbReference>
<protein>
    <submittedName>
        <fullName evidence="7">Hydrogenase maturation protease</fullName>
    </submittedName>
</protein>
<proteinExistence type="inferred from homology"/>
<keyword evidence="2" id="KW-0533">Nickel</keyword>
<dbReference type="CDD" id="cd06062">
    <property type="entry name" value="H2MP_MemB-H2up"/>
    <property type="match status" value="1"/>
</dbReference>
<evidence type="ECO:0000256" key="1">
    <source>
        <dbReference type="ARBA" id="ARBA00006814"/>
    </source>
</evidence>
<accession>A0A656DEW1</accession>
<comment type="similarity">
    <text evidence="1">Belongs to the peptidase A31 family.</text>
</comment>
<keyword evidence="8" id="KW-1185">Reference proteome</keyword>
<dbReference type="Proteomes" id="UP000243065">
    <property type="component" value="Unassembled WGS sequence"/>
</dbReference>
<dbReference type="Gene3D" id="3.40.50.1450">
    <property type="entry name" value="HybD-like"/>
    <property type="match status" value="1"/>
</dbReference>